<sequence>MSDLSAYGDTFAADFLPGEADLPEFIHDLPELNYPDRMNAAVELLERHITAGRGDRVAIRTLHETWTYQELSDVSNQIAHVLVENMGLVSGNRVLLRSANNPMLVACWFAVLKAGGIAVSTMPLLRARDLAPVIEKAEIAFAFCDERLIDELETAQKSTPVLGKIMQFNGSGLPGVGAELETLLAAKSASFTPVDTAAKDVALIAFTSGTTGNPKGTMHFHQDILSMCHCVGQRLLGLSADDVVIGSPPLAFTFGLGALVAFPFHVGATSILLEGGGPDIYLSAIDKFRATWSFTAPTAYRAMLDKLGGYDLSSLKNCVSAGEHLPLPTFHAWEAATGIRMIDGIGATEMIHIFISATGEDIRPGATGKPIPGYQACILDEAGAPLPAGEIGRLAVKGPTGCKYLGDKRQQNYVCKGWNVTGDAYRMDEDGYFWFQARGDDMIVSSGYNIGGPEVEEALLDHPAVKECAVVGAPDAARGQIVKAFVVLSAGQSGDAALIKELQDFVKQTIAPYKYPRAIEFVDSLPKTETGKIQRFVLRQREPEV</sequence>
<dbReference type="GO" id="GO:0044550">
    <property type="term" value="P:secondary metabolite biosynthetic process"/>
    <property type="evidence" value="ECO:0007669"/>
    <property type="project" value="TreeGrafter"/>
</dbReference>
<dbReference type="InterPro" id="IPR025110">
    <property type="entry name" value="AMP-bd_C"/>
</dbReference>
<evidence type="ECO:0000256" key="1">
    <source>
        <dbReference type="ARBA" id="ARBA00006432"/>
    </source>
</evidence>
<dbReference type="FunFam" id="3.30.300.30:FF:000005">
    <property type="entry name" value="Acyl-coenzyme A synthetase ACSM5, mitochondrial"/>
    <property type="match status" value="1"/>
</dbReference>
<name>A0A2G4YP16_9PROT</name>
<comment type="similarity">
    <text evidence="1">Belongs to the ATP-dependent AMP-binding enzyme family.</text>
</comment>
<evidence type="ECO:0000256" key="2">
    <source>
        <dbReference type="ARBA" id="ARBA00022598"/>
    </source>
</evidence>
<gene>
    <name evidence="7" type="ORF">CRD36_12650</name>
</gene>
<feature type="domain" description="AMP-binding enzyme C-terminal" evidence="6">
    <location>
        <begin position="454"/>
        <end position="532"/>
    </location>
</feature>
<dbReference type="GO" id="GO:0016405">
    <property type="term" value="F:CoA-ligase activity"/>
    <property type="evidence" value="ECO:0007669"/>
    <property type="project" value="UniProtKB-ARBA"/>
</dbReference>
<dbReference type="PANTHER" id="PTHR43352">
    <property type="entry name" value="ACETYL-COA SYNTHETASE"/>
    <property type="match status" value="1"/>
</dbReference>
<keyword evidence="8" id="KW-1185">Reference proteome</keyword>
<accession>A0A2G4YP16</accession>
<reference evidence="7 8" key="1">
    <citation type="submission" date="2017-10" db="EMBL/GenBank/DDBJ databases">
        <title>Frigbacter circumglobatus gen. nov. sp. nov., isolated from sediment cultured in situ.</title>
        <authorList>
            <person name="Zhao Z."/>
        </authorList>
    </citation>
    <scope>NUCLEOTIDE SEQUENCE [LARGE SCALE GENOMIC DNA]</scope>
    <source>
        <strain evidence="7 8">ZYL</strain>
    </source>
</reference>
<dbReference type="AlphaFoldDB" id="A0A2G4YP16"/>
<dbReference type="Proteomes" id="UP000229730">
    <property type="component" value="Unassembled WGS sequence"/>
</dbReference>
<dbReference type="Pfam" id="PF00501">
    <property type="entry name" value="AMP-binding"/>
    <property type="match status" value="1"/>
</dbReference>
<evidence type="ECO:0000256" key="3">
    <source>
        <dbReference type="ARBA" id="ARBA00022741"/>
    </source>
</evidence>
<evidence type="ECO:0000313" key="7">
    <source>
        <dbReference type="EMBL" id="PHZ84047.1"/>
    </source>
</evidence>
<dbReference type="OrthoDB" id="9803968at2"/>
<dbReference type="Gene3D" id="3.40.50.12780">
    <property type="entry name" value="N-terminal domain of ligase-like"/>
    <property type="match status" value="1"/>
</dbReference>
<dbReference type="InterPro" id="IPR045851">
    <property type="entry name" value="AMP-bd_C_sf"/>
</dbReference>
<dbReference type="PANTHER" id="PTHR43352:SF1">
    <property type="entry name" value="ANTHRANILATE--COA LIGASE"/>
    <property type="match status" value="1"/>
</dbReference>
<dbReference type="Gene3D" id="3.30.300.30">
    <property type="match status" value="1"/>
</dbReference>
<evidence type="ECO:0000313" key="8">
    <source>
        <dbReference type="Proteomes" id="UP000229730"/>
    </source>
</evidence>
<dbReference type="InParanoid" id="A0A2G4YP16"/>
<proteinExistence type="inferred from homology"/>
<evidence type="ECO:0000259" key="6">
    <source>
        <dbReference type="Pfam" id="PF13193"/>
    </source>
</evidence>
<evidence type="ECO:0000256" key="4">
    <source>
        <dbReference type="ARBA" id="ARBA00022840"/>
    </source>
</evidence>
<protein>
    <submittedName>
        <fullName evidence="7">2-aminobenzoate-CoA ligase</fullName>
    </submittedName>
</protein>
<dbReference type="GO" id="GO:0005524">
    <property type="term" value="F:ATP binding"/>
    <property type="evidence" value="ECO:0007669"/>
    <property type="project" value="UniProtKB-KW"/>
</dbReference>
<keyword evidence="4" id="KW-0067">ATP-binding</keyword>
<feature type="domain" description="AMP-dependent synthetase/ligase" evidence="5">
    <location>
        <begin position="51"/>
        <end position="400"/>
    </location>
</feature>
<dbReference type="Pfam" id="PF13193">
    <property type="entry name" value="AMP-binding_C"/>
    <property type="match status" value="1"/>
</dbReference>
<dbReference type="SUPFAM" id="SSF56801">
    <property type="entry name" value="Acetyl-CoA synthetase-like"/>
    <property type="match status" value="1"/>
</dbReference>
<evidence type="ECO:0000259" key="5">
    <source>
        <dbReference type="Pfam" id="PF00501"/>
    </source>
</evidence>
<comment type="caution">
    <text evidence="7">The sequence shown here is derived from an EMBL/GenBank/DDBJ whole genome shotgun (WGS) entry which is preliminary data.</text>
</comment>
<dbReference type="InterPro" id="IPR000873">
    <property type="entry name" value="AMP-dep_synth/lig_dom"/>
</dbReference>
<dbReference type="GO" id="GO:0016878">
    <property type="term" value="F:acid-thiol ligase activity"/>
    <property type="evidence" value="ECO:0007669"/>
    <property type="project" value="TreeGrafter"/>
</dbReference>
<dbReference type="RefSeq" id="WP_099473831.1">
    <property type="nucleotide sequence ID" value="NZ_CP041025.1"/>
</dbReference>
<dbReference type="InterPro" id="IPR042099">
    <property type="entry name" value="ANL_N_sf"/>
</dbReference>
<dbReference type="PROSITE" id="PS00455">
    <property type="entry name" value="AMP_BINDING"/>
    <property type="match status" value="1"/>
</dbReference>
<dbReference type="EMBL" id="PDEM01000025">
    <property type="protein sequence ID" value="PHZ84047.1"/>
    <property type="molecule type" value="Genomic_DNA"/>
</dbReference>
<keyword evidence="2 7" id="KW-0436">Ligase</keyword>
<organism evidence="7 8">
    <name type="scientific">Paremcibacter congregatus</name>
    <dbReference type="NCBI Taxonomy" id="2043170"/>
    <lineage>
        <taxon>Bacteria</taxon>
        <taxon>Pseudomonadati</taxon>
        <taxon>Pseudomonadota</taxon>
        <taxon>Alphaproteobacteria</taxon>
        <taxon>Emcibacterales</taxon>
        <taxon>Emcibacteraceae</taxon>
        <taxon>Paremcibacter</taxon>
    </lineage>
</organism>
<keyword evidence="3" id="KW-0547">Nucleotide-binding</keyword>
<dbReference type="InterPro" id="IPR020845">
    <property type="entry name" value="AMP-binding_CS"/>
</dbReference>